<evidence type="ECO:0000313" key="3">
    <source>
        <dbReference type="EMBL" id="OLY83265.1"/>
    </source>
</evidence>
<keyword evidence="1" id="KW-0175">Coiled coil</keyword>
<organism evidence="3 4">
    <name type="scientific">Smittium mucronatum</name>
    <dbReference type="NCBI Taxonomy" id="133383"/>
    <lineage>
        <taxon>Eukaryota</taxon>
        <taxon>Fungi</taxon>
        <taxon>Fungi incertae sedis</taxon>
        <taxon>Zoopagomycota</taxon>
        <taxon>Kickxellomycotina</taxon>
        <taxon>Harpellomycetes</taxon>
        <taxon>Harpellales</taxon>
        <taxon>Legeriomycetaceae</taxon>
        <taxon>Smittium</taxon>
    </lineage>
</organism>
<feature type="coiled-coil region" evidence="1">
    <location>
        <begin position="834"/>
        <end position="952"/>
    </location>
</feature>
<dbReference type="AlphaFoldDB" id="A0A1R0H290"/>
<comment type="caution">
    <text evidence="3">The sequence shown here is derived from an EMBL/GenBank/DDBJ whole genome shotgun (WGS) entry which is preliminary data.</text>
</comment>
<reference evidence="3 4" key="1">
    <citation type="journal article" date="2016" name="Mol. Biol. Evol.">
        <title>Genome-Wide Survey of Gut Fungi (Harpellales) Reveals the First Horizontally Transferred Ubiquitin Gene from a Mosquito Host.</title>
        <authorList>
            <person name="Wang Y."/>
            <person name="White M.M."/>
            <person name="Kvist S."/>
            <person name="Moncalvo J.M."/>
        </authorList>
    </citation>
    <scope>NUCLEOTIDE SEQUENCE [LARGE SCALE GENOMIC DNA]</scope>
    <source>
        <strain evidence="3 4">ALG-7-W6</strain>
    </source>
</reference>
<feature type="compositionally biased region" description="Low complexity" evidence="2">
    <location>
        <begin position="85"/>
        <end position="97"/>
    </location>
</feature>
<dbReference type="OrthoDB" id="419631at2759"/>
<keyword evidence="4" id="KW-1185">Reference proteome</keyword>
<dbReference type="EMBL" id="LSSL01000985">
    <property type="protein sequence ID" value="OLY83265.1"/>
    <property type="molecule type" value="Genomic_DNA"/>
</dbReference>
<evidence type="ECO:0000256" key="1">
    <source>
        <dbReference type="SAM" id="Coils"/>
    </source>
</evidence>
<proteinExistence type="predicted"/>
<gene>
    <name evidence="3" type="ORF">AYI68_g2596</name>
</gene>
<sequence length="957" mass="108435">MIVNGVPIGRDVFNPTNEDFPGPGQYKIKEPIHTSFSKLGFFSKIPTNQKIQTFENIPHDSAPNVSNNFDGTKSPLPPRTSHTPSSSFKSLQRSFSRASNGKSRHRDSEAFKDLPNPKKTIFNFFPNSCPKCENLNIDELIAKNKDLTSQISSLKIKLSSKRNHSNHKIPNTRLSDKTRLSSYDSIRNSIDEFPKADLELGANYLSNILNSLESPNPTLEETVLNGARDFLSKIKNYLAKSSLDNTKISADPNLKLPFDSISQSNSSFNAESVNSSLNDACSSIIKGERHGDTDFNLYSLDLSINSKDSPTEKYSEVEQLKSELSRISLVEFPKIPELESQSALNSEESNLKISDLESQIKSAKGPLNKNIADSKINLDSSNDFTIKKISELESKLSEVSESYNQKIIDLENQKGSIIKLNNEKVSRLESDFEFARSSNNKLICELESQILLLNTQKDSRISQLESELLHVSQLNQHKITQLESQMELILKNNEEKVSKMELEFNSLNDSKKVEIIELNSTIDSNIKKITELESQIVEISYLKDQEVSKTKSQINLITKEKNEKIAGLESQIGSLEELKNLNLEITNQKNDAEKRISSIHVLVNQLNSKNRSLNEEIISLKNEKDTLKSSLQMKDNLYDEKCQILTEQLKSIKIESESAIFDLSKNLEEKESIIASIKQELTDSVSECTRLEMLIHNDDSKSKLSQANQLIVDLTSRIKLLEENSANQKTKEEDYELNLEYFKNTLSTLQNDANSKLKENSDLSQQLSISKYELTVLKEEKSALENKNRTLSDQTQKLKLDLDKLSKSESMLKSEIYELTTEHRELISSNSANLESISLRNESLERTVKDLTNKYTKLESQLEIAESDLKLNEIELSKKSLMYISESEKVKSLLNSLENSDNSIKELKAKSDVLMKKWSDAEQRCLESEEAVRLINNKFVSAMDELNNLESQLARKE</sequence>
<protein>
    <submittedName>
        <fullName evidence="3">Uncharacterized protein</fullName>
    </submittedName>
</protein>
<feature type="region of interest" description="Disordered" evidence="2">
    <location>
        <begin position="57"/>
        <end position="114"/>
    </location>
</feature>
<feature type="coiled-coil region" evidence="1">
    <location>
        <begin position="704"/>
        <end position="801"/>
    </location>
</feature>
<accession>A0A1R0H290</accession>
<dbReference type="STRING" id="133383.A0A1R0H290"/>
<dbReference type="Proteomes" id="UP000187455">
    <property type="component" value="Unassembled WGS sequence"/>
</dbReference>
<evidence type="ECO:0000256" key="2">
    <source>
        <dbReference type="SAM" id="MobiDB-lite"/>
    </source>
</evidence>
<name>A0A1R0H290_9FUNG</name>
<feature type="coiled-coil region" evidence="1">
    <location>
        <begin position="558"/>
        <end position="630"/>
    </location>
</feature>
<evidence type="ECO:0000313" key="4">
    <source>
        <dbReference type="Proteomes" id="UP000187455"/>
    </source>
</evidence>